<dbReference type="GO" id="GO:0004364">
    <property type="term" value="F:glutathione transferase activity"/>
    <property type="evidence" value="ECO:0007669"/>
    <property type="project" value="TreeGrafter"/>
</dbReference>
<dbReference type="SFLD" id="SFLDS00019">
    <property type="entry name" value="Glutathione_Transferase_(cytos"/>
    <property type="match status" value="1"/>
</dbReference>
<evidence type="ECO:0000313" key="5">
    <source>
        <dbReference type="Proteomes" id="UP000233293"/>
    </source>
</evidence>
<evidence type="ECO:0000259" key="2">
    <source>
        <dbReference type="PROSITE" id="PS50404"/>
    </source>
</evidence>
<name>A0A2N3PSQ2_9PROT</name>
<dbReference type="PROSITE" id="PS50405">
    <property type="entry name" value="GST_CTER"/>
    <property type="match status" value="1"/>
</dbReference>
<keyword evidence="5" id="KW-1185">Reference proteome</keyword>
<dbReference type="Gene3D" id="1.20.1050.10">
    <property type="match status" value="1"/>
</dbReference>
<dbReference type="SUPFAM" id="SSF52833">
    <property type="entry name" value="Thioredoxin-like"/>
    <property type="match status" value="1"/>
</dbReference>
<organism evidence="4 5">
    <name type="scientific">Telmatospirillum siberiense</name>
    <dbReference type="NCBI Taxonomy" id="382514"/>
    <lineage>
        <taxon>Bacteria</taxon>
        <taxon>Pseudomonadati</taxon>
        <taxon>Pseudomonadota</taxon>
        <taxon>Alphaproteobacteria</taxon>
        <taxon>Rhodospirillales</taxon>
        <taxon>Rhodospirillaceae</taxon>
        <taxon>Telmatospirillum</taxon>
    </lineage>
</organism>
<dbReference type="CDD" id="cd00570">
    <property type="entry name" value="GST_N_family"/>
    <property type="match status" value="1"/>
</dbReference>
<evidence type="ECO:0000313" key="4">
    <source>
        <dbReference type="EMBL" id="PKU23433.1"/>
    </source>
</evidence>
<dbReference type="AlphaFoldDB" id="A0A2N3PSQ2"/>
<dbReference type="Proteomes" id="UP000233293">
    <property type="component" value="Unassembled WGS sequence"/>
</dbReference>
<comment type="subunit">
    <text evidence="1">Homodimer.</text>
</comment>
<dbReference type="Gene3D" id="3.40.30.10">
    <property type="entry name" value="Glutaredoxin"/>
    <property type="match status" value="1"/>
</dbReference>
<reference evidence="5" key="1">
    <citation type="submission" date="2017-12" db="EMBL/GenBank/DDBJ databases">
        <title>Draft genome sequence of Telmatospirillum siberiense 26-4b1T, an acidotolerant peatland alphaproteobacterium potentially involved in sulfur cycling.</title>
        <authorList>
            <person name="Hausmann B."/>
            <person name="Pjevac P."/>
            <person name="Schreck K."/>
            <person name="Herbold C.W."/>
            <person name="Daims H."/>
            <person name="Wagner M."/>
            <person name="Pester M."/>
            <person name="Loy A."/>
        </authorList>
    </citation>
    <scope>NUCLEOTIDE SEQUENCE [LARGE SCALE GENOMIC DNA]</scope>
    <source>
        <strain evidence="5">26-4b1</strain>
    </source>
</reference>
<feature type="domain" description="GST C-terminal" evidence="3">
    <location>
        <begin position="84"/>
        <end position="223"/>
    </location>
</feature>
<dbReference type="InterPro" id="IPR004046">
    <property type="entry name" value="GST_C"/>
</dbReference>
<sequence>MRTLHHQWLDPFSRKVRIALAEKKLAFEMVAENAWEESSDLAALNPACDVPVLVDSNGAVLSDCTAIAEYLDECHLEPPLLGTELLVRAEVRRLVGWFDVKFNRDVTIPLVGEKVFKRQIGIPGGPDSNLLRIGYGAIREHLDYIVWLVERRKWLAGETFSLADITAAAHLSCVDYIGDVPWDAFPQAKDWYARIKSRPSFRPLLSDHLPGIPPPKHYADLDF</sequence>
<protein>
    <submittedName>
        <fullName evidence="4">Glutathione S-transferase</fullName>
    </submittedName>
</protein>
<dbReference type="PANTHER" id="PTHR43969">
    <property type="entry name" value="GLUTATHIONE S TRANSFERASE D10, ISOFORM A-RELATED"/>
    <property type="match status" value="1"/>
</dbReference>
<dbReference type="OrthoDB" id="9794721at2"/>
<keyword evidence="4" id="KW-0808">Transferase</keyword>
<dbReference type="InterPro" id="IPR004045">
    <property type="entry name" value="Glutathione_S-Trfase_N"/>
</dbReference>
<dbReference type="GO" id="GO:0006749">
    <property type="term" value="P:glutathione metabolic process"/>
    <property type="evidence" value="ECO:0007669"/>
    <property type="project" value="TreeGrafter"/>
</dbReference>
<gene>
    <name evidence="4" type="ORF">CWS72_16370</name>
</gene>
<dbReference type="Pfam" id="PF00043">
    <property type="entry name" value="GST_C"/>
    <property type="match status" value="1"/>
</dbReference>
<dbReference type="InterPro" id="IPR036282">
    <property type="entry name" value="Glutathione-S-Trfase_C_sf"/>
</dbReference>
<dbReference type="SUPFAM" id="SSF47616">
    <property type="entry name" value="GST C-terminal domain-like"/>
    <property type="match status" value="1"/>
</dbReference>
<dbReference type="EMBL" id="PIUM01000020">
    <property type="protein sequence ID" value="PKU23433.1"/>
    <property type="molecule type" value="Genomic_DNA"/>
</dbReference>
<evidence type="ECO:0000259" key="3">
    <source>
        <dbReference type="PROSITE" id="PS50405"/>
    </source>
</evidence>
<dbReference type="PANTHER" id="PTHR43969:SF9">
    <property type="entry name" value="GLUTATHIONE S TRANSFERASE D10, ISOFORM A-RELATED"/>
    <property type="match status" value="1"/>
</dbReference>
<comment type="caution">
    <text evidence="4">The sequence shown here is derived from an EMBL/GenBank/DDBJ whole genome shotgun (WGS) entry which is preliminary data.</text>
</comment>
<dbReference type="RefSeq" id="WP_101251703.1">
    <property type="nucleotide sequence ID" value="NZ_PIUM01000020.1"/>
</dbReference>
<accession>A0A2N3PSQ2</accession>
<proteinExistence type="predicted"/>
<dbReference type="SFLD" id="SFLDG00358">
    <property type="entry name" value="Main_(cytGST)"/>
    <property type="match status" value="1"/>
</dbReference>
<dbReference type="InterPro" id="IPR010987">
    <property type="entry name" value="Glutathione-S-Trfase_C-like"/>
</dbReference>
<dbReference type="InterPro" id="IPR040079">
    <property type="entry name" value="Glutathione_S-Trfase"/>
</dbReference>
<evidence type="ECO:0000256" key="1">
    <source>
        <dbReference type="ARBA" id="ARBA00011738"/>
    </source>
</evidence>
<dbReference type="CDD" id="cd00299">
    <property type="entry name" value="GST_C_family"/>
    <property type="match status" value="1"/>
</dbReference>
<dbReference type="PROSITE" id="PS50404">
    <property type="entry name" value="GST_NTER"/>
    <property type="match status" value="1"/>
</dbReference>
<dbReference type="Pfam" id="PF13409">
    <property type="entry name" value="GST_N_2"/>
    <property type="match status" value="1"/>
</dbReference>
<feature type="domain" description="GST N-terminal" evidence="2">
    <location>
        <begin position="1"/>
        <end position="79"/>
    </location>
</feature>
<dbReference type="InterPro" id="IPR036249">
    <property type="entry name" value="Thioredoxin-like_sf"/>
</dbReference>